<dbReference type="GO" id="GO:0032259">
    <property type="term" value="P:methylation"/>
    <property type="evidence" value="ECO:0007669"/>
    <property type="project" value="UniProtKB-KW"/>
</dbReference>
<keyword evidence="4" id="KW-0680">Restriction system</keyword>
<dbReference type="Proteomes" id="UP001254770">
    <property type="component" value="Unassembled WGS sequence"/>
</dbReference>
<dbReference type="GO" id="GO:0008170">
    <property type="term" value="F:N-methyltransferase activity"/>
    <property type="evidence" value="ECO:0007669"/>
    <property type="project" value="InterPro"/>
</dbReference>
<evidence type="ECO:0000256" key="1">
    <source>
        <dbReference type="ARBA" id="ARBA00006594"/>
    </source>
</evidence>
<dbReference type="InterPro" id="IPR002941">
    <property type="entry name" value="DNA_methylase_N4/N6"/>
</dbReference>
<evidence type="ECO:0000313" key="7">
    <source>
        <dbReference type="Proteomes" id="UP001254770"/>
    </source>
</evidence>
<evidence type="ECO:0000259" key="5">
    <source>
        <dbReference type="Pfam" id="PF01555"/>
    </source>
</evidence>
<dbReference type="Pfam" id="PF01555">
    <property type="entry name" value="N6_N4_Mtase"/>
    <property type="match status" value="2"/>
</dbReference>
<dbReference type="GO" id="GO:0003677">
    <property type="term" value="F:DNA binding"/>
    <property type="evidence" value="ECO:0007669"/>
    <property type="project" value="InterPro"/>
</dbReference>
<feature type="domain" description="DNA methylase N-4/N-6" evidence="5">
    <location>
        <begin position="480"/>
        <end position="612"/>
    </location>
</feature>
<dbReference type="GO" id="GO:0009307">
    <property type="term" value="P:DNA restriction-modification system"/>
    <property type="evidence" value="ECO:0007669"/>
    <property type="project" value="UniProtKB-KW"/>
</dbReference>
<comment type="caution">
    <text evidence="6">The sequence shown here is derived from an EMBL/GenBank/DDBJ whole genome shotgun (WGS) entry which is preliminary data.</text>
</comment>
<reference evidence="6" key="1">
    <citation type="submission" date="2023-03" db="EMBL/GenBank/DDBJ databases">
        <authorList>
            <person name="Shen W."/>
            <person name="Cai J."/>
        </authorList>
    </citation>
    <scope>NUCLEOTIDE SEQUENCE</scope>
    <source>
        <strain evidence="6">Y15</strain>
    </source>
</reference>
<evidence type="ECO:0000313" key="6">
    <source>
        <dbReference type="EMBL" id="MDT2545005.1"/>
    </source>
</evidence>
<dbReference type="SUPFAM" id="SSF53335">
    <property type="entry name" value="S-adenosyl-L-methionine-dependent methyltransferases"/>
    <property type="match status" value="2"/>
</dbReference>
<keyword evidence="2 6" id="KW-0489">Methyltransferase</keyword>
<dbReference type="EMBL" id="JARPXL010000010">
    <property type="protein sequence ID" value="MDT2545005.1"/>
    <property type="molecule type" value="Genomic_DNA"/>
</dbReference>
<dbReference type="RefSeq" id="WP_104889222.1">
    <property type="nucleotide sequence ID" value="NZ_JARPXL010000010.1"/>
</dbReference>
<organism evidence="6 7">
    <name type="scientific">Enterococcus raffinosus</name>
    <dbReference type="NCBI Taxonomy" id="71452"/>
    <lineage>
        <taxon>Bacteria</taxon>
        <taxon>Bacillati</taxon>
        <taxon>Bacillota</taxon>
        <taxon>Bacilli</taxon>
        <taxon>Lactobacillales</taxon>
        <taxon>Enterococcaceae</taxon>
        <taxon>Enterococcus</taxon>
    </lineage>
</organism>
<dbReference type="InterPro" id="IPR002052">
    <property type="entry name" value="DNA_methylase_N6_adenine_CS"/>
</dbReference>
<dbReference type="Gene3D" id="3.40.50.150">
    <property type="entry name" value="Vaccinia Virus protein VP39"/>
    <property type="match status" value="2"/>
</dbReference>
<dbReference type="InterPro" id="IPR029063">
    <property type="entry name" value="SAM-dependent_MTases_sf"/>
</dbReference>
<evidence type="ECO:0000256" key="3">
    <source>
        <dbReference type="ARBA" id="ARBA00022679"/>
    </source>
</evidence>
<keyword evidence="3" id="KW-0808">Transferase</keyword>
<feature type="domain" description="DNA methylase N-4/N-6" evidence="5">
    <location>
        <begin position="47"/>
        <end position="151"/>
    </location>
</feature>
<sequence length="903" mass="104791">MDQGSLFEKENKPVECLGMTFKNDDERREYFRNELRKKLPDLKDIEGFPIGDDEDIIELSDPPYYTACPNPWVKSISKLWKNEKINRQKAPYTADVSEGKREPIYNVHTYHTKVPPKAIMRYILHYTEPGDLILDGFSGTGMTGVAASYCGNEGKVKELGYQVDENGRIFESNQLIGELGIRKTILGDLSPQATFMASTLNSPMYNSQFVEEATKLISELENEYSWLYETVKNGEKYKVNFYVWSDVFSCPNCQNEFVFYDVASDSTGKVHQEFECPNCSAILNKRKLNRVFEKKYDTVFNKFIDVAKQELIFVNYETTNGKVQSRVDESDLDLLNKIESFDIHDWYPKNKFPIGYNTKQPLKSHGIEYISQIFFKRELIILSAFNSRISKYQNSKFLRLLFTSQLINVSKLNRYRPEVSFPYNPLNGTLYIGSLVNESNVLDAYKNKVKRFDKAFIIDRNNTLITTGSSTLLDVEPNSVDYIFTDPPFGANIMYSELSSIWESWNKVLTENNSEAIINPVQKKEYEEYVNLLTEVFKQYYLALKPGKWMTVEFSNSKASIWNAIQSAIQKSGFIIANVSALDKKQGSFKAVTSVVAVKQDLVITAYKPLDKHVASIKNNNGDELSTWNFVSQHLETLPTYSTDFISERTPRILFDRMVAYHIENNLLIPISSGQFQEKVAQKYVMRDGMVFLESQVAEYDKKRILAKEFSQQSLFVSDESSAIEWLRQQLMKKPQSRQDLHPQFMKEIQHIAKHEELPELDNLLVENFLLYDSEDVVPDQIAAYLRKNYHDMRGLENQDDKLKSKAKNRWYVPDPNKQADLEKLREKSLLREFNHYVEEVSGTKKKLKLFRSEAIRAGFKQAWSEKDYQKIVDVAEYLPEKIIQEDDKLLMFFTHALMRLDI</sequence>
<gene>
    <name evidence="6" type="ORF">P7D69_11705</name>
</gene>
<comment type="similarity">
    <text evidence="1">Belongs to the N(4)/N(6)-methyltransferase family.</text>
</comment>
<accession>A0AAW8T7A4</accession>
<evidence type="ECO:0000256" key="2">
    <source>
        <dbReference type="ARBA" id="ARBA00022603"/>
    </source>
</evidence>
<name>A0AAW8T7A4_9ENTE</name>
<protein>
    <submittedName>
        <fullName evidence="6">DNA methyltransferase</fullName>
    </submittedName>
</protein>
<proteinExistence type="inferred from homology"/>
<dbReference type="AlphaFoldDB" id="A0AAW8T7A4"/>
<evidence type="ECO:0000256" key="4">
    <source>
        <dbReference type="ARBA" id="ARBA00022747"/>
    </source>
</evidence>
<dbReference type="PROSITE" id="PS00092">
    <property type="entry name" value="N6_MTASE"/>
    <property type="match status" value="1"/>
</dbReference>